<dbReference type="SUPFAM" id="SSF81324">
    <property type="entry name" value="Voltage-gated potassium channels"/>
    <property type="match status" value="1"/>
</dbReference>
<dbReference type="EMBL" id="JAJUBB010000007">
    <property type="protein sequence ID" value="MDD1781925.1"/>
    <property type="molecule type" value="Genomic_DNA"/>
</dbReference>
<dbReference type="Pfam" id="PF07885">
    <property type="entry name" value="Ion_trans_2"/>
    <property type="match status" value="1"/>
</dbReference>
<feature type="domain" description="RCK N-terminal" evidence="3">
    <location>
        <begin position="243"/>
        <end position="363"/>
    </location>
</feature>
<feature type="transmembrane region" description="Helical" evidence="2">
    <location>
        <begin position="200"/>
        <end position="225"/>
    </location>
</feature>
<feature type="transmembrane region" description="Helical" evidence="2">
    <location>
        <begin position="168"/>
        <end position="188"/>
    </location>
</feature>
<dbReference type="Pfam" id="PF02254">
    <property type="entry name" value="TrkA_N"/>
    <property type="match status" value="1"/>
</dbReference>
<dbReference type="Proteomes" id="UP001149821">
    <property type="component" value="Unassembled WGS sequence"/>
</dbReference>
<sequence length="403" mass="44012">MKWDKARGDKFLSLLLYLRHIFIAGLVFINGVVIFRAVWGQKLDLVALFNIKNFTNIDWAHAANGPWLLLGLFLMLNALGLLFRARVAWAVSLILLIIAFTFNWHFFPNLGKHLYLSAGTAVLLLVLGKDFHRSSATAGGIAAFISFAVLLFYSTYGALYFGGGFHPGIHDLMTAFYFSMVTMTTVGYGDIIPQTEAARLFTISVIIAGITVFATSLTTVFGPIIRGGLNKLVKGVQKPMNRKNHFLVCGTSVLATSTVWQLSKRDMPVTLLTIEDEDKFPSIEQRIGRKIDILSGDSTDSEFLKEAGAEQCKAVLALTEDDATNAFIVLSVKSISPDIKVVAAVNDAKNLNKVKQVNADVVISPQLFGSKILASVLSGESISNEQLLDMLLGSGKGLMKEDI</sequence>
<dbReference type="InterPro" id="IPR013099">
    <property type="entry name" value="K_chnl_dom"/>
</dbReference>
<feature type="transmembrane region" description="Helical" evidence="2">
    <location>
        <begin position="21"/>
        <end position="39"/>
    </location>
</feature>
<dbReference type="Gene3D" id="3.40.50.720">
    <property type="entry name" value="NAD(P)-binding Rossmann-like Domain"/>
    <property type="match status" value="1"/>
</dbReference>
<dbReference type="SUPFAM" id="SSF51735">
    <property type="entry name" value="NAD(P)-binding Rossmann-fold domains"/>
    <property type="match status" value="1"/>
</dbReference>
<organism evidence="4 5">
    <name type="scientific">Enterovibrio qingdaonensis</name>
    <dbReference type="NCBI Taxonomy" id="2899818"/>
    <lineage>
        <taxon>Bacteria</taxon>
        <taxon>Pseudomonadati</taxon>
        <taxon>Pseudomonadota</taxon>
        <taxon>Gammaproteobacteria</taxon>
        <taxon>Vibrionales</taxon>
        <taxon>Vibrionaceae</taxon>
        <taxon>Enterovibrio</taxon>
    </lineage>
</organism>
<dbReference type="RefSeq" id="WP_274142461.1">
    <property type="nucleotide sequence ID" value="NZ_JAJUBB010000007.1"/>
</dbReference>
<evidence type="ECO:0000313" key="5">
    <source>
        <dbReference type="Proteomes" id="UP001149821"/>
    </source>
</evidence>
<evidence type="ECO:0000256" key="1">
    <source>
        <dbReference type="ARBA" id="ARBA00004651"/>
    </source>
</evidence>
<dbReference type="GO" id="GO:0034220">
    <property type="term" value="P:monoatomic ion transmembrane transport"/>
    <property type="evidence" value="ECO:0007669"/>
    <property type="project" value="UniProtKB-KW"/>
</dbReference>
<keyword evidence="5" id="KW-1185">Reference proteome</keyword>
<feature type="transmembrane region" description="Helical" evidence="2">
    <location>
        <begin position="141"/>
        <end position="162"/>
    </location>
</feature>
<name>A0ABT5QLR4_9GAMM</name>
<dbReference type="PANTHER" id="PTHR43833:SF11">
    <property type="entry name" value="VOLTAGE-GATED POTASSIUM CHANNEL KCH"/>
    <property type="match status" value="1"/>
</dbReference>
<protein>
    <submittedName>
        <fullName evidence="4">Voltage-gated potassium channel protein</fullName>
    </submittedName>
</protein>
<dbReference type="InterPro" id="IPR036291">
    <property type="entry name" value="NAD(P)-bd_dom_sf"/>
</dbReference>
<keyword evidence="2" id="KW-0472">Membrane</keyword>
<dbReference type="NCBIfam" id="NF007828">
    <property type="entry name" value="PRK10537.1"/>
    <property type="match status" value="1"/>
</dbReference>
<evidence type="ECO:0000256" key="2">
    <source>
        <dbReference type="SAM" id="Phobius"/>
    </source>
</evidence>
<keyword evidence="4" id="KW-0813">Transport</keyword>
<accession>A0ABT5QLR4</accession>
<keyword evidence="4" id="KW-0406">Ion transport</keyword>
<proteinExistence type="predicted"/>
<feature type="transmembrane region" description="Helical" evidence="2">
    <location>
        <begin position="87"/>
        <end position="107"/>
    </location>
</feature>
<dbReference type="InterPro" id="IPR050721">
    <property type="entry name" value="Trk_Ktr_HKT_K-transport"/>
</dbReference>
<comment type="caution">
    <text evidence="4">The sequence shown here is derived from an EMBL/GenBank/DDBJ whole genome shotgun (WGS) entry which is preliminary data.</text>
</comment>
<evidence type="ECO:0000313" key="4">
    <source>
        <dbReference type="EMBL" id="MDD1781925.1"/>
    </source>
</evidence>
<reference evidence="4" key="1">
    <citation type="submission" date="2021-12" db="EMBL/GenBank/DDBJ databases">
        <title>Enterovibrio ZSDZ35 sp. nov. and Enterovibrio ZSDZ42 sp. nov., isolated from coastal seawater in Qingdao.</title>
        <authorList>
            <person name="Zhang P."/>
        </authorList>
    </citation>
    <scope>NUCLEOTIDE SEQUENCE</scope>
    <source>
        <strain evidence="4">ZSDZ35</strain>
    </source>
</reference>
<dbReference type="PANTHER" id="PTHR43833">
    <property type="entry name" value="POTASSIUM CHANNEL PROTEIN 2-RELATED-RELATED"/>
    <property type="match status" value="1"/>
</dbReference>
<feature type="transmembrane region" description="Helical" evidence="2">
    <location>
        <begin position="245"/>
        <end position="262"/>
    </location>
</feature>
<keyword evidence="2" id="KW-0812">Transmembrane</keyword>
<dbReference type="InterPro" id="IPR003148">
    <property type="entry name" value="RCK_N"/>
</dbReference>
<keyword evidence="2" id="KW-1133">Transmembrane helix</keyword>
<dbReference type="PROSITE" id="PS51201">
    <property type="entry name" value="RCK_N"/>
    <property type="match status" value="1"/>
</dbReference>
<evidence type="ECO:0000259" key="3">
    <source>
        <dbReference type="PROSITE" id="PS51201"/>
    </source>
</evidence>
<comment type="subcellular location">
    <subcellularLocation>
        <location evidence="1">Cell membrane</location>
        <topology evidence="1">Multi-pass membrane protein</topology>
    </subcellularLocation>
</comment>
<keyword evidence="4" id="KW-0407">Ion channel</keyword>
<dbReference type="Gene3D" id="1.10.287.70">
    <property type="match status" value="1"/>
</dbReference>
<feature type="transmembrane region" description="Helical" evidence="2">
    <location>
        <begin position="59"/>
        <end position="80"/>
    </location>
</feature>
<gene>
    <name evidence="4" type="primary">kch</name>
    <name evidence="4" type="ORF">LRP49_12145</name>
</gene>